<dbReference type="SUPFAM" id="SSF53098">
    <property type="entry name" value="Ribonuclease H-like"/>
    <property type="match status" value="1"/>
</dbReference>
<feature type="domain" description="RNase H type-1" evidence="1">
    <location>
        <begin position="13"/>
        <end position="132"/>
    </location>
</feature>
<dbReference type="InterPro" id="IPR052929">
    <property type="entry name" value="RNase_H-like_EbsB-rel"/>
</dbReference>
<name>A0AAV2DHG1_9ROSI</name>
<keyword evidence="3" id="KW-1185">Reference proteome</keyword>
<dbReference type="PANTHER" id="PTHR47074">
    <property type="entry name" value="BNAC02G40300D PROTEIN"/>
    <property type="match status" value="1"/>
</dbReference>
<dbReference type="Proteomes" id="UP001497516">
    <property type="component" value="Chromosome 2"/>
</dbReference>
<evidence type="ECO:0000313" key="3">
    <source>
        <dbReference type="Proteomes" id="UP001497516"/>
    </source>
</evidence>
<dbReference type="Pfam" id="PF13456">
    <property type="entry name" value="RVT_3"/>
    <property type="match status" value="1"/>
</dbReference>
<gene>
    <name evidence="2" type="ORF">LTRI10_LOCUS14555</name>
</gene>
<dbReference type="PANTHER" id="PTHR47074:SF48">
    <property type="entry name" value="POLYNUCLEOTIDYL TRANSFERASE, RIBONUCLEASE H-LIKE SUPERFAMILY PROTEIN"/>
    <property type="match status" value="1"/>
</dbReference>
<dbReference type="InterPro" id="IPR044730">
    <property type="entry name" value="RNase_H-like_dom_plant"/>
</dbReference>
<sequence>MPAVLPGGVVCHFDGAVRSESHGAVGFVIRDDNGGVLMVRGISYEGLVDPMVIELMAFRDALRWCVGAGLAGVRFVGDAKVVIDKIHARITRDAKAGAIFQEVYILLDNHLDFSVQFVGRQNNRVAHMVAKKILDLFSTGPGMVLISRHGCVRRSSYCNFVILGNTSDLFRKKKMKGHLYPGL</sequence>
<dbReference type="Gene3D" id="3.30.420.10">
    <property type="entry name" value="Ribonuclease H-like superfamily/Ribonuclease H"/>
    <property type="match status" value="1"/>
</dbReference>
<evidence type="ECO:0000313" key="2">
    <source>
        <dbReference type="EMBL" id="CAL1372559.1"/>
    </source>
</evidence>
<dbReference type="EMBL" id="OZ034815">
    <property type="protein sequence ID" value="CAL1372559.1"/>
    <property type="molecule type" value="Genomic_DNA"/>
</dbReference>
<dbReference type="InterPro" id="IPR036397">
    <property type="entry name" value="RNaseH_sf"/>
</dbReference>
<dbReference type="CDD" id="cd06222">
    <property type="entry name" value="RNase_H_like"/>
    <property type="match status" value="1"/>
</dbReference>
<evidence type="ECO:0000259" key="1">
    <source>
        <dbReference type="Pfam" id="PF13456"/>
    </source>
</evidence>
<protein>
    <recommendedName>
        <fullName evidence="1">RNase H type-1 domain-containing protein</fullName>
    </recommendedName>
</protein>
<reference evidence="2 3" key="1">
    <citation type="submission" date="2024-04" db="EMBL/GenBank/DDBJ databases">
        <authorList>
            <person name="Fracassetti M."/>
        </authorList>
    </citation>
    <scope>NUCLEOTIDE SEQUENCE [LARGE SCALE GENOMIC DNA]</scope>
</reference>
<organism evidence="2 3">
    <name type="scientific">Linum trigynum</name>
    <dbReference type="NCBI Taxonomy" id="586398"/>
    <lineage>
        <taxon>Eukaryota</taxon>
        <taxon>Viridiplantae</taxon>
        <taxon>Streptophyta</taxon>
        <taxon>Embryophyta</taxon>
        <taxon>Tracheophyta</taxon>
        <taxon>Spermatophyta</taxon>
        <taxon>Magnoliopsida</taxon>
        <taxon>eudicotyledons</taxon>
        <taxon>Gunneridae</taxon>
        <taxon>Pentapetalae</taxon>
        <taxon>rosids</taxon>
        <taxon>fabids</taxon>
        <taxon>Malpighiales</taxon>
        <taxon>Linaceae</taxon>
        <taxon>Linum</taxon>
    </lineage>
</organism>
<dbReference type="GO" id="GO:0003676">
    <property type="term" value="F:nucleic acid binding"/>
    <property type="evidence" value="ECO:0007669"/>
    <property type="project" value="InterPro"/>
</dbReference>
<proteinExistence type="predicted"/>
<dbReference type="GO" id="GO:0004523">
    <property type="term" value="F:RNA-DNA hybrid ribonuclease activity"/>
    <property type="evidence" value="ECO:0007669"/>
    <property type="project" value="InterPro"/>
</dbReference>
<dbReference type="AlphaFoldDB" id="A0AAV2DHG1"/>
<dbReference type="InterPro" id="IPR012337">
    <property type="entry name" value="RNaseH-like_sf"/>
</dbReference>
<accession>A0AAV2DHG1</accession>
<dbReference type="InterPro" id="IPR002156">
    <property type="entry name" value="RNaseH_domain"/>
</dbReference>